<feature type="transmembrane region" description="Helical" evidence="6">
    <location>
        <begin position="89"/>
        <end position="106"/>
    </location>
</feature>
<dbReference type="AlphaFoldDB" id="A0A9D2F6Z9"/>
<keyword evidence="4 6" id="KW-1133">Transmembrane helix</keyword>
<feature type="transmembrane region" description="Helical" evidence="6">
    <location>
        <begin position="64"/>
        <end position="82"/>
    </location>
</feature>
<dbReference type="EMBL" id="DXBN01000147">
    <property type="protein sequence ID" value="HIZ53620.1"/>
    <property type="molecule type" value="Genomic_DNA"/>
</dbReference>
<evidence type="ECO:0000256" key="2">
    <source>
        <dbReference type="ARBA" id="ARBA00022475"/>
    </source>
</evidence>
<reference evidence="8" key="1">
    <citation type="journal article" date="2021" name="PeerJ">
        <title>Extensive microbial diversity within the chicken gut microbiome revealed by metagenomics and culture.</title>
        <authorList>
            <person name="Gilroy R."/>
            <person name="Ravi A."/>
            <person name="Getino M."/>
            <person name="Pursley I."/>
            <person name="Horton D.L."/>
            <person name="Alikhan N.F."/>
            <person name="Baker D."/>
            <person name="Gharbi K."/>
            <person name="Hall N."/>
            <person name="Watson M."/>
            <person name="Adriaenssens E.M."/>
            <person name="Foster-Nyarko E."/>
            <person name="Jarju S."/>
            <person name="Secka A."/>
            <person name="Antonio M."/>
            <person name="Oren A."/>
            <person name="Chaudhuri R.R."/>
            <person name="La Ragione R."/>
            <person name="Hildebrand F."/>
            <person name="Pallen M.J."/>
        </authorList>
    </citation>
    <scope>NUCLEOTIDE SEQUENCE</scope>
    <source>
        <strain evidence="8">CHK172-16539</strain>
    </source>
</reference>
<evidence type="ECO:0000256" key="1">
    <source>
        <dbReference type="ARBA" id="ARBA00004651"/>
    </source>
</evidence>
<accession>A0A9D2F6Z9</accession>
<evidence type="ECO:0000313" key="9">
    <source>
        <dbReference type="Proteomes" id="UP000824063"/>
    </source>
</evidence>
<dbReference type="Gene3D" id="3.30.70.120">
    <property type="match status" value="1"/>
</dbReference>
<feature type="transmembrane region" description="Helical" evidence="6">
    <location>
        <begin position="13"/>
        <end position="35"/>
    </location>
</feature>
<evidence type="ECO:0000256" key="3">
    <source>
        <dbReference type="ARBA" id="ARBA00022692"/>
    </source>
</evidence>
<dbReference type="Pfam" id="PF02588">
    <property type="entry name" value="YitT_membrane"/>
    <property type="match status" value="1"/>
</dbReference>
<reference evidence="8" key="2">
    <citation type="submission" date="2021-04" db="EMBL/GenBank/DDBJ databases">
        <authorList>
            <person name="Gilroy R."/>
        </authorList>
    </citation>
    <scope>NUCLEOTIDE SEQUENCE</scope>
    <source>
        <strain evidence="8">CHK172-16539</strain>
    </source>
</reference>
<evidence type="ECO:0000256" key="5">
    <source>
        <dbReference type="ARBA" id="ARBA00023136"/>
    </source>
</evidence>
<feature type="domain" description="DUF2179" evidence="7">
    <location>
        <begin position="229"/>
        <end position="284"/>
    </location>
</feature>
<organism evidence="8 9">
    <name type="scientific">Candidatus Enterococcus avicola</name>
    <dbReference type="NCBI Taxonomy" id="2838561"/>
    <lineage>
        <taxon>Bacteria</taxon>
        <taxon>Bacillati</taxon>
        <taxon>Bacillota</taxon>
        <taxon>Bacilli</taxon>
        <taxon>Lactobacillales</taxon>
        <taxon>Enterococcaceae</taxon>
        <taxon>Enterococcus</taxon>
    </lineage>
</organism>
<name>A0A9D2F6Z9_9ENTE</name>
<dbReference type="InterPro" id="IPR003740">
    <property type="entry name" value="YitT"/>
</dbReference>
<dbReference type="PIRSF" id="PIRSF006483">
    <property type="entry name" value="Membrane_protein_YitT"/>
    <property type="match status" value="1"/>
</dbReference>
<comment type="subcellular location">
    <subcellularLocation>
        <location evidence="1">Cell membrane</location>
        <topology evidence="1">Multi-pass membrane protein</topology>
    </subcellularLocation>
</comment>
<feature type="transmembrane region" description="Helical" evidence="6">
    <location>
        <begin position="118"/>
        <end position="135"/>
    </location>
</feature>
<feature type="transmembrane region" description="Helical" evidence="6">
    <location>
        <begin position="156"/>
        <end position="177"/>
    </location>
</feature>
<evidence type="ECO:0000256" key="6">
    <source>
        <dbReference type="SAM" id="Phobius"/>
    </source>
</evidence>
<gene>
    <name evidence="8" type="ORF">IAA20_06750</name>
</gene>
<dbReference type="CDD" id="cd16380">
    <property type="entry name" value="YitT_C"/>
    <property type="match status" value="1"/>
</dbReference>
<dbReference type="Pfam" id="PF10035">
    <property type="entry name" value="DUF2179"/>
    <property type="match status" value="1"/>
</dbReference>
<keyword evidence="2" id="KW-1003">Cell membrane</keyword>
<sequence>MIRWFQEVPWSKYATRISTSVVYAITAAVAVNFFYDSGDIYSSGVTGIAQIISKLSEKIIGVNVPLSIVLLLLNVPLFILGWFKISPKFTIYTGMTVGFTSLFMQIMPSQVLSTDPTINAIFGGVLMGAASGYILKSNSSSGGLDFITISIRRKTGKTIGSLSIIFNSFIMIVAGILFGWQSALYSALAIFISGKVTDAVYTKQKKIQVMIITSKADDVIHAIHKKLRRGITIISEVEGAFHHDQKKVLITVVTRYELPMLKQIMHESDPKSFVSISDNVQILGRFYEEDL</sequence>
<dbReference type="InterPro" id="IPR019264">
    <property type="entry name" value="DUF2179"/>
</dbReference>
<dbReference type="Proteomes" id="UP000824063">
    <property type="component" value="Unassembled WGS sequence"/>
</dbReference>
<keyword evidence="5 6" id="KW-0472">Membrane</keyword>
<evidence type="ECO:0000256" key="4">
    <source>
        <dbReference type="ARBA" id="ARBA00022989"/>
    </source>
</evidence>
<dbReference type="GO" id="GO:0005886">
    <property type="term" value="C:plasma membrane"/>
    <property type="evidence" value="ECO:0007669"/>
    <property type="project" value="UniProtKB-SubCell"/>
</dbReference>
<dbReference type="InterPro" id="IPR015867">
    <property type="entry name" value="N-reg_PII/ATP_PRibTrfase_C"/>
</dbReference>
<proteinExistence type="predicted"/>
<evidence type="ECO:0000259" key="7">
    <source>
        <dbReference type="Pfam" id="PF10035"/>
    </source>
</evidence>
<evidence type="ECO:0000313" key="8">
    <source>
        <dbReference type="EMBL" id="HIZ53620.1"/>
    </source>
</evidence>
<dbReference type="PANTHER" id="PTHR33545:SF5">
    <property type="entry name" value="UPF0750 MEMBRANE PROTEIN YITT"/>
    <property type="match status" value="1"/>
</dbReference>
<keyword evidence="3 6" id="KW-0812">Transmembrane</keyword>
<dbReference type="InterPro" id="IPR051461">
    <property type="entry name" value="UPF0750_membrane"/>
</dbReference>
<comment type="caution">
    <text evidence="8">The sequence shown here is derived from an EMBL/GenBank/DDBJ whole genome shotgun (WGS) entry which is preliminary data.</text>
</comment>
<protein>
    <submittedName>
        <fullName evidence="8">YitT family protein</fullName>
    </submittedName>
</protein>
<dbReference type="PANTHER" id="PTHR33545">
    <property type="entry name" value="UPF0750 MEMBRANE PROTEIN YITT-RELATED"/>
    <property type="match status" value="1"/>
</dbReference>